<evidence type="ECO:0000313" key="3">
    <source>
        <dbReference type="Proteomes" id="UP000001227"/>
    </source>
</evidence>
<dbReference type="HOGENOM" id="CLU_1105336_0_0_10"/>
<gene>
    <name evidence="2" type="ordered locus">Aasi_1264</name>
</gene>
<dbReference type="AlphaFoldDB" id="B3ETN4"/>
<accession>B3ETN4</accession>
<protein>
    <recommendedName>
        <fullName evidence="4">Outer membrane protein beta-barrel domain-containing protein</fullName>
    </recommendedName>
</protein>
<feature type="signal peptide" evidence="1">
    <location>
        <begin position="1"/>
        <end position="25"/>
    </location>
</feature>
<dbReference type="RefSeq" id="WP_012473339.1">
    <property type="nucleotide sequence ID" value="NC_010830.1"/>
</dbReference>
<dbReference type="KEGG" id="aas:Aasi_1264"/>
<reference evidence="2 3" key="1">
    <citation type="journal article" date="2010" name="J. Bacteriol.">
        <title>The genome of the amoeba symbiont 'Candidatus Amoebophilus asiaticus' reveals common mechanisms for host cell interaction among amoeba-associated bacteria.</title>
        <authorList>
            <person name="Schmitz-Esser S."/>
            <person name="Tischler P."/>
            <person name="Arnold R."/>
            <person name="Montanaro J."/>
            <person name="Wagner M."/>
            <person name="Rattei T."/>
            <person name="Horn M."/>
        </authorList>
    </citation>
    <scope>NUCLEOTIDE SEQUENCE [LARGE SCALE GENOMIC DNA]</scope>
    <source>
        <strain evidence="2 3">5a2</strain>
    </source>
</reference>
<dbReference type="EMBL" id="CP001102">
    <property type="protein sequence ID" value="ACE06586.1"/>
    <property type="molecule type" value="Genomic_DNA"/>
</dbReference>
<feature type="chain" id="PRO_5002788050" description="Outer membrane protein beta-barrel domain-containing protein" evidence="1">
    <location>
        <begin position="26"/>
        <end position="251"/>
    </location>
</feature>
<keyword evidence="3" id="KW-1185">Reference proteome</keyword>
<sequence>MLYNNTIKVICFSILFFSSFFCIHAENPSPSQDIQAPIPVNTQKIRFGPQQRIKFGPQLGTGIFAGSLRLGIVGEYKLAEWLSIKAGILYFRNQYFLKGTFPNSTETLALVLPQHITAPLVLRGYLKTDKKMSFFAGVHMGYLIGGFLEWHKTMLTRKYIASLHLNDERLAAKKLGYAFLLGSDYEFNYGITVGLTFIYELTKVIATDRASLNWTLAPTLNYNLGLFLRQISSPTNPTSSTNHFYDLEEHA</sequence>
<dbReference type="OrthoDB" id="1160354at2"/>
<name>B3ETN4_AMOA5</name>
<evidence type="ECO:0008006" key="4">
    <source>
        <dbReference type="Google" id="ProtNLM"/>
    </source>
</evidence>
<proteinExistence type="predicted"/>
<keyword evidence="1" id="KW-0732">Signal</keyword>
<evidence type="ECO:0000313" key="2">
    <source>
        <dbReference type="EMBL" id="ACE06586.1"/>
    </source>
</evidence>
<dbReference type="Proteomes" id="UP000001227">
    <property type="component" value="Chromosome"/>
</dbReference>
<organism evidence="2 3">
    <name type="scientific">Amoebophilus asiaticus (strain 5a2)</name>
    <dbReference type="NCBI Taxonomy" id="452471"/>
    <lineage>
        <taxon>Bacteria</taxon>
        <taxon>Pseudomonadati</taxon>
        <taxon>Bacteroidota</taxon>
        <taxon>Cytophagia</taxon>
        <taxon>Cytophagales</taxon>
        <taxon>Amoebophilaceae</taxon>
        <taxon>Candidatus Amoebophilus</taxon>
    </lineage>
</organism>
<evidence type="ECO:0000256" key="1">
    <source>
        <dbReference type="SAM" id="SignalP"/>
    </source>
</evidence>